<feature type="transmembrane region" description="Helical" evidence="6">
    <location>
        <begin position="365"/>
        <end position="386"/>
    </location>
</feature>
<accession>A0A370HBV2</accession>
<feature type="transmembrane region" description="Helical" evidence="6">
    <location>
        <begin position="266"/>
        <end position="288"/>
    </location>
</feature>
<evidence type="ECO:0000256" key="5">
    <source>
        <dbReference type="ARBA" id="ARBA00023136"/>
    </source>
</evidence>
<dbReference type="PANTHER" id="PTHR30619:SF7">
    <property type="entry name" value="BETA-LACTAMASE DOMAIN PROTEIN"/>
    <property type="match status" value="1"/>
</dbReference>
<dbReference type="PANTHER" id="PTHR30619">
    <property type="entry name" value="DNA INTERNALIZATION/COMPETENCE PROTEIN COMEC/REC2"/>
    <property type="match status" value="1"/>
</dbReference>
<dbReference type="Proteomes" id="UP000255355">
    <property type="component" value="Unassembled WGS sequence"/>
</dbReference>
<protein>
    <submittedName>
        <fullName evidence="8">Competence protein ComEC</fullName>
    </submittedName>
</protein>
<keyword evidence="3 6" id="KW-0812">Transmembrane</keyword>
<feature type="transmembrane region" description="Helical" evidence="6">
    <location>
        <begin position="318"/>
        <end position="334"/>
    </location>
</feature>
<evidence type="ECO:0000313" key="8">
    <source>
        <dbReference type="EMBL" id="RDI54260.1"/>
    </source>
</evidence>
<keyword evidence="9" id="KW-1185">Reference proteome</keyword>
<dbReference type="InterPro" id="IPR004477">
    <property type="entry name" value="ComEC_N"/>
</dbReference>
<keyword evidence="4 6" id="KW-1133">Transmembrane helix</keyword>
<feature type="transmembrane region" description="Helical" evidence="6">
    <location>
        <begin position="434"/>
        <end position="460"/>
    </location>
</feature>
<dbReference type="RefSeq" id="WP_114699435.1">
    <property type="nucleotide sequence ID" value="NZ_QQAZ01000002.1"/>
</dbReference>
<reference evidence="8 9" key="1">
    <citation type="submission" date="2018-07" db="EMBL/GenBank/DDBJ databases">
        <title>Genomic Encyclopedia of Type Strains, Phase IV (KMG-IV): sequencing the most valuable type-strain genomes for metagenomic binning, comparative biology and taxonomic classification.</title>
        <authorList>
            <person name="Goeker M."/>
        </authorList>
    </citation>
    <scope>NUCLEOTIDE SEQUENCE [LARGE SCALE GENOMIC DNA]</scope>
    <source>
        <strain evidence="8 9">DSM 44952</strain>
    </source>
</reference>
<dbReference type="Pfam" id="PF03772">
    <property type="entry name" value="Competence"/>
    <property type="match status" value="1"/>
</dbReference>
<evidence type="ECO:0000259" key="7">
    <source>
        <dbReference type="Pfam" id="PF03772"/>
    </source>
</evidence>
<evidence type="ECO:0000256" key="4">
    <source>
        <dbReference type="ARBA" id="ARBA00022989"/>
    </source>
</evidence>
<proteinExistence type="predicted"/>
<sequence>MGDSVEGAELPGDRGPIVDPTLVDVRLLPSAVVCWGATIVAIVGGWRVGLVLAAGLVVVGIGLGAWLVRAARTDLCRVLVAAALAAVLAGAGFAAAAAWREGRVAAHPLRAAAPGTYVTVVVTPVDDPKPLPGKSFGGRQWLLRATLREYRHADTGVRAGGAVLVLAPEAGWSTLLPGQRVEFRARLDRPWRRDLTVAVLRAQGPPTGVAAAPWWQRAAGVVRARFAASADRALPDDAAGLLPSLVVGDVSRLPDHVRENFVQTDLAHLTAVSGMNVSILLAAVLFSVRTLTLDARLGIALAALALVLFVILARPSPSVLRAAVMGAVAVLALLTGRRKQALPALCAAVLGLLAYAPALAVDAGFALSVLATAALVLLAPRWSLWLRERGWPRLPAEALAVATAAFLVTTPVIAALTGHVGLLGILANVLVEPVIAPITILGTIAAVLSCVWAPAAVTVLHLTQPMLWWLLTVAERLAALDASLTVPGGIPGVSIVVSVMAVAVLVLWRLTRPRSRTCPTELDGS</sequence>
<evidence type="ECO:0000313" key="9">
    <source>
        <dbReference type="Proteomes" id="UP000255355"/>
    </source>
</evidence>
<evidence type="ECO:0000256" key="2">
    <source>
        <dbReference type="ARBA" id="ARBA00022475"/>
    </source>
</evidence>
<feature type="transmembrane region" description="Helical" evidence="6">
    <location>
        <begin position="490"/>
        <end position="508"/>
    </location>
</feature>
<feature type="transmembrane region" description="Helical" evidence="6">
    <location>
        <begin position="398"/>
        <end position="422"/>
    </location>
</feature>
<keyword evidence="2" id="KW-1003">Cell membrane</keyword>
<evidence type="ECO:0000256" key="3">
    <source>
        <dbReference type="ARBA" id="ARBA00022692"/>
    </source>
</evidence>
<dbReference type="GO" id="GO:0005886">
    <property type="term" value="C:plasma membrane"/>
    <property type="evidence" value="ECO:0007669"/>
    <property type="project" value="UniProtKB-SubCell"/>
</dbReference>
<feature type="transmembrane region" description="Helical" evidence="6">
    <location>
        <begin position="295"/>
        <end position="312"/>
    </location>
</feature>
<feature type="domain" description="ComEC/Rec2-related protein" evidence="7">
    <location>
        <begin position="245"/>
        <end position="510"/>
    </location>
</feature>
<evidence type="ECO:0000256" key="1">
    <source>
        <dbReference type="ARBA" id="ARBA00004651"/>
    </source>
</evidence>
<dbReference type="NCBIfam" id="TIGR00360">
    <property type="entry name" value="ComEC_N-term"/>
    <property type="match status" value="1"/>
</dbReference>
<feature type="transmembrane region" description="Helical" evidence="6">
    <location>
        <begin position="75"/>
        <end position="99"/>
    </location>
</feature>
<dbReference type="AlphaFoldDB" id="A0A370HBV2"/>
<dbReference type="EMBL" id="QQAZ01000002">
    <property type="protein sequence ID" value="RDI54260.1"/>
    <property type="molecule type" value="Genomic_DNA"/>
</dbReference>
<comment type="subcellular location">
    <subcellularLocation>
        <location evidence="1">Cell membrane</location>
        <topology evidence="1">Multi-pass membrane protein</topology>
    </subcellularLocation>
</comment>
<evidence type="ECO:0000256" key="6">
    <source>
        <dbReference type="SAM" id="Phobius"/>
    </source>
</evidence>
<gene>
    <name evidence="8" type="ORF">DFR68_102384</name>
</gene>
<keyword evidence="5 6" id="KW-0472">Membrane</keyword>
<name>A0A370HBV2_9NOCA</name>
<dbReference type="STRING" id="1210089.GCA_001613165_07951"/>
<feature type="transmembrane region" description="Helical" evidence="6">
    <location>
        <begin position="341"/>
        <end position="359"/>
    </location>
</feature>
<feature type="transmembrane region" description="Helical" evidence="6">
    <location>
        <begin position="50"/>
        <end position="68"/>
    </location>
</feature>
<dbReference type="OrthoDB" id="7177610at2"/>
<organism evidence="8 9">
    <name type="scientific">Nocardia mexicana</name>
    <dbReference type="NCBI Taxonomy" id="279262"/>
    <lineage>
        <taxon>Bacteria</taxon>
        <taxon>Bacillati</taxon>
        <taxon>Actinomycetota</taxon>
        <taxon>Actinomycetes</taxon>
        <taxon>Mycobacteriales</taxon>
        <taxon>Nocardiaceae</taxon>
        <taxon>Nocardia</taxon>
    </lineage>
</organism>
<dbReference type="InterPro" id="IPR052159">
    <property type="entry name" value="Competence_DNA_uptake"/>
</dbReference>
<comment type="caution">
    <text evidence="8">The sequence shown here is derived from an EMBL/GenBank/DDBJ whole genome shotgun (WGS) entry which is preliminary data.</text>
</comment>